<dbReference type="AlphaFoldDB" id="A0AAW1VAW6"/>
<dbReference type="EMBL" id="JARQZJ010000124">
    <property type="protein sequence ID" value="KAK9889867.1"/>
    <property type="molecule type" value="Genomic_DNA"/>
</dbReference>
<protein>
    <submittedName>
        <fullName evidence="1">Uncharacterized protein</fullName>
    </submittedName>
</protein>
<keyword evidence="2" id="KW-1185">Reference proteome</keyword>
<accession>A0AAW1VAW6</accession>
<organism evidence="1 2">
    <name type="scientific">Henosepilachna vigintioctopunctata</name>
    <dbReference type="NCBI Taxonomy" id="420089"/>
    <lineage>
        <taxon>Eukaryota</taxon>
        <taxon>Metazoa</taxon>
        <taxon>Ecdysozoa</taxon>
        <taxon>Arthropoda</taxon>
        <taxon>Hexapoda</taxon>
        <taxon>Insecta</taxon>
        <taxon>Pterygota</taxon>
        <taxon>Neoptera</taxon>
        <taxon>Endopterygota</taxon>
        <taxon>Coleoptera</taxon>
        <taxon>Polyphaga</taxon>
        <taxon>Cucujiformia</taxon>
        <taxon>Coccinelloidea</taxon>
        <taxon>Coccinellidae</taxon>
        <taxon>Epilachninae</taxon>
        <taxon>Epilachnini</taxon>
        <taxon>Henosepilachna</taxon>
    </lineage>
</organism>
<evidence type="ECO:0000313" key="2">
    <source>
        <dbReference type="Proteomes" id="UP001431783"/>
    </source>
</evidence>
<evidence type="ECO:0000313" key="1">
    <source>
        <dbReference type="EMBL" id="KAK9889867.1"/>
    </source>
</evidence>
<proteinExistence type="predicted"/>
<reference evidence="1 2" key="1">
    <citation type="submission" date="2023-03" db="EMBL/GenBank/DDBJ databases">
        <title>Genome insight into feeding habits of ladybird beetles.</title>
        <authorList>
            <person name="Li H.-S."/>
            <person name="Huang Y.-H."/>
            <person name="Pang H."/>
        </authorList>
    </citation>
    <scope>NUCLEOTIDE SEQUENCE [LARGE SCALE GENOMIC DNA]</scope>
    <source>
        <strain evidence="1">SYSU_2023b</strain>
        <tissue evidence="1">Whole body</tissue>
    </source>
</reference>
<dbReference type="Proteomes" id="UP001431783">
    <property type="component" value="Unassembled WGS sequence"/>
</dbReference>
<name>A0AAW1VAW6_9CUCU</name>
<comment type="caution">
    <text evidence="1">The sequence shown here is derived from an EMBL/GenBank/DDBJ whole genome shotgun (WGS) entry which is preliminary data.</text>
</comment>
<sequence length="112" mass="12283">MPAKDKTVAFKGNDYGDVTICASSQSASQSQICSGITVNDEVTFNSEELCPADSRCNLQFVLNVNNSNFRCAEKDCRYPDQVRLGITWTKSGSSVYVKSTYILIAAILISRI</sequence>
<gene>
    <name evidence="1" type="ORF">WA026_008667</name>
</gene>